<keyword evidence="3" id="KW-0378">Hydrolase</keyword>
<evidence type="ECO:0000256" key="2">
    <source>
        <dbReference type="ARBA" id="ARBA00022759"/>
    </source>
</evidence>
<proteinExistence type="predicted"/>
<dbReference type="InterPro" id="IPR035437">
    <property type="entry name" value="SNase_OB-fold_sf"/>
</dbReference>
<dbReference type="PROSITE" id="PS50830">
    <property type="entry name" value="TNASE_3"/>
    <property type="match status" value="1"/>
</dbReference>
<evidence type="ECO:0000256" key="3">
    <source>
        <dbReference type="ARBA" id="ARBA00022801"/>
    </source>
</evidence>
<feature type="chain" id="PRO_5047413643" evidence="4">
    <location>
        <begin position="35"/>
        <end position="194"/>
    </location>
</feature>
<dbReference type="RefSeq" id="WP_266123751.1">
    <property type="nucleotide sequence ID" value="NZ_JAJHNU010000005.1"/>
</dbReference>
<keyword evidence="4" id="KW-0732">Signal</keyword>
<evidence type="ECO:0000313" key="7">
    <source>
        <dbReference type="Proteomes" id="UP001168613"/>
    </source>
</evidence>
<accession>A0ABT8ENA2</accession>
<evidence type="ECO:0000259" key="5">
    <source>
        <dbReference type="PROSITE" id="PS50830"/>
    </source>
</evidence>
<sequence>MKKNTLLTSKKKVSAYAVALAAVLAMLLATPSDEPTTSPSSFSLAGTLVRVADGDTLTIRLSNGKTQRVRLASIDAPEMYKSPQQPGQEFAQHSARRLSDLVDASSVNLRCYEYDHYERAICDVLLPDGQTANQILVEQGLAWANQEKKGRFLHDKQMLTLEDQARTNKRGLWSSPKPIAPWKWRYDCWQKSAC</sequence>
<gene>
    <name evidence="6" type="ORF">LMS43_15665</name>
</gene>
<evidence type="ECO:0000313" key="6">
    <source>
        <dbReference type="EMBL" id="MDN4122728.1"/>
    </source>
</evidence>
<dbReference type="EMBL" id="JAJHNU010000005">
    <property type="protein sequence ID" value="MDN4122728.1"/>
    <property type="molecule type" value="Genomic_DNA"/>
</dbReference>
<dbReference type="Proteomes" id="UP001168613">
    <property type="component" value="Unassembled WGS sequence"/>
</dbReference>
<dbReference type="Gene3D" id="2.40.50.90">
    <property type="match status" value="1"/>
</dbReference>
<keyword evidence="2" id="KW-0255">Endonuclease</keyword>
<dbReference type="InterPro" id="IPR002071">
    <property type="entry name" value="Thermonucl_AS"/>
</dbReference>
<reference evidence="6" key="1">
    <citation type="submission" date="2021-11" db="EMBL/GenBank/DDBJ databases">
        <title>Draft genome sequence of Alcaligenes endophyticus type strain CCUG 75668T.</title>
        <authorList>
            <person name="Salva-Serra F."/>
            <person name="Duran R.E."/>
            <person name="Seeger M."/>
            <person name="Moore E.R.B."/>
            <person name="Jaen-Luchoro D."/>
        </authorList>
    </citation>
    <scope>NUCLEOTIDE SEQUENCE</scope>
    <source>
        <strain evidence="6">CCUG 75668</strain>
    </source>
</reference>
<protein>
    <submittedName>
        <fullName evidence="6">Thermonuclease family protein</fullName>
    </submittedName>
</protein>
<dbReference type="SMART" id="SM00318">
    <property type="entry name" value="SNc"/>
    <property type="match status" value="1"/>
</dbReference>
<organism evidence="6 7">
    <name type="scientific">Alcaligenes endophyticus</name>
    <dbReference type="NCBI Taxonomy" id="1929088"/>
    <lineage>
        <taxon>Bacteria</taxon>
        <taxon>Pseudomonadati</taxon>
        <taxon>Pseudomonadota</taxon>
        <taxon>Betaproteobacteria</taxon>
        <taxon>Burkholderiales</taxon>
        <taxon>Alcaligenaceae</taxon>
        <taxon>Alcaligenes</taxon>
    </lineage>
</organism>
<comment type="caution">
    <text evidence="6">The sequence shown here is derived from an EMBL/GenBank/DDBJ whole genome shotgun (WGS) entry which is preliminary data.</text>
</comment>
<keyword evidence="1" id="KW-0540">Nuclease</keyword>
<name>A0ABT8ENA2_9BURK</name>
<keyword evidence="7" id="KW-1185">Reference proteome</keyword>
<evidence type="ECO:0000256" key="4">
    <source>
        <dbReference type="SAM" id="SignalP"/>
    </source>
</evidence>
<dbReference type="SUPFAM" id="SSF50199">
    <property type="entry name" value="Staphylococcal nuclease"/>
    <property type="match status" value="1"/>
</dbReference>
<feature type="domain" description="TNase-like" evidence="5">
    <location>
        <begin position="42"/>
        <end position="175"/>
    </location>
</feature>
<dbReference type="PANTHER" id="PTHR12302:SF3">
    <property type="entry name" value="SERINE_THREONINE-PROTEIN KINASE 31"/>
    <property type="match status" value="1"/>
</dbReference>
<dbReference type="Pfam" id="PF00565">
    <property type="entry name" value="SNase"/>
    <property type="match status" value="1"/>
</dbReference>
<dbReference type="PROSITE" id="PS01123">
    <property type="entry name" value="TNASE_1"/>
    <property type="match status" value="1"/>
</dbReference>
<dbReference type="PANTHER" id="PTHR12302">
    <property type="entry name" value="EBNA2 BINDING PROTEIN P100"/>
    <property type="match status" value="1"/>
</dbReference>
<dbReference type="InterPro" id="IPR016071">
    <property type="entry name" value="Staphylococal_nuclease_OB-fold"/>
</dbReference>
<evidence type="ECO:0000256" key="1">
    <source>
        <dbReference type="ARBA" id="ARBA00022722"/>
    </source>
</evidence>
<feature type="signal peptide" evidence="4">
    <location>
        <begin position="1"/>
        <end position="34"/>
    </location>
</feature>